<evidence type="ECO:0000256" key="5">
    <source>
        <dbReference type="RuleBase" id="RU003476"/>
    </source>
</evidence>
<evidence type="ECO:0000313" key="9">
    <source>
        <dbReference type="Proteomes" id="UP000225548"/>
    </source>
</evidence>
<evidence type="ECO:0000259" key="7">
    <source>
        <dbReference type="PROSITE" id="PS51462"/>
    </source>
</evidence>
<protein>
    <submittedName>
        <fullName evidence="8">8-oxo-dGTP pyrophosphatase MutT (NUDIX family)</fullName>
    </submittedName>
</protein>
<accession>A0A2A9E2K2</accession>
<keyword evidence="4" id="KW-0460">Magnesium</keyword>
<proteinExistence type="inferred from homology"/>
<feature type="region of interest" description="Disordered" evidence="6">
    <location>
        <begin position="1"/>
        <end position="47"/>
    </location>
</feature>
<evidence type="ECO:0000256" key="4">
    <source>
        <dbReference type="ARBA" id="ARBA00022842"/>
    </source>
</evidence>
<evidence type="ECO:0000313" key="8">
    <source>
        <dbReference type="EMBL" id="PFG33063.1"/>
    </source>
</evidence>
<dbReference type="SUPFAM" id="SSF55811">
    <property type="entry name" value="Nudix"/>
    <property type="match status" value="1"/>
</dbReference>
<evidence type="ECO:0000256" key="2">
    <source>
        <dbReference type="ARBA" id="ARBA00005582"/>
    </source>
</evidence>
<dbReference type="InterPro" id="IPR000086">
    <property type="entry name" value="NUDIX_hydrolase_dom"/>
</dbReference>
<reference evidence="8 9" key="1">
    <citation type="submission" date="2017-10" db="EMBL/GenBank/DDBJ databases">
        <title>Sequencing the genomes of 1000 actinobacteria strains.</title>
        <authorList>
            <person name="Klenk H.-P."/>
        </authorList>
    </citation>
    <scope>NUCLEOTIDE SEQUENCE [LARGE SCALE GENOMIC DNA]</scope>
    <source>
        <strain evidence="8 9">DSM 18966</strain>
    </source>
</reference>
<dbReference type="PANTHER" id="PTHR43046:SF12">
    <property type="entry name" value="GDP-MANNOSE MANNOSYL HYDROLASE"/>
    <property type="match status" value="1"/>
</dbReference>
<dbReference type="GO" id="GO:0016787">
    <property type="term" value="F:hydrolase activity"/>
    <property type="evidence" value="ECO:0007669"/>
    <property type="project" value="UniProtKB-KW"/>
</dbReference>
<dbReference type="PRINTS" id="PR00502">
    <property type="entry name" value="NUDIXFAMILY"/>
</dbReference>
<dbReference type="InterPro" id="IPR020084">
    <property type="entry name" value="NUDIX_hydrolase_CS"/>
</dbReference>
<feature type="domain" description="Nudix hydrolase" evidence="7">
    <location>
        <begin position="53"/>
        <end position="196"/>
    </location>
</feature>
<dbReference type="InterPro" id="IPR020476">
    <property type="entry name" value="Nudix_hydrolase"/>
</dbReference>
<comment type="caution">
    <text evidence="8">The sequence shown here is derived from an EMBL/GenBank/DDBJ whole genome shotgun (WGS) entry which is preliminary data.</text>
</comment>
<feature type="compositionally biased region" description="Low complexity" evidence="6">
    <location>
        <begin position="13"/>
        <end position="22"/>
    </location>
</feature>
<keyword evidence="3 5" id="KW-0378">Hydrolase</keyword>
<evidence type="ECO:0000256" key="3">
    <source>
        <dbReference type="ARBA" id="ARBA00022801"/>
    </source>
</evidence>
<dbReference type="Gene3D" id="3.90.79.10">
    <property type="entry name" value="Nucleoside Triphosphate Pyrophosphohydrolase"/>
    <property type="match status" value="1"/>
</dbReference>
<evidence type="ECO:0000256" key="1">
    <source>
        <dbReference type="ARBA" id="ARBA00001946"/>
    </source>
</evidence>
<dbReference type="PANTHER" id="PTHR43046">
    <property type="entry name" value="GDP-MANNOSE MANNOSYL HYDROLASE"/>
    <property type="match status" value="1"/>
</dbReference>
<dbReference type="CDD" id="cd04685">
    <property type="entry name" value="NUDIX_Hydrolase"/>
    <property type="match status" value="1"/>
</dbReference>
<comment type="similarity">
    <text evidence="2 5">Belongs to the Nudix hydrolase family.</text>
</comment>
<dbReference type="AlphaFoldDB" id="A0A2A9E2K2"/>
<keyword evidence="9" id="KW-1185">Reference proteome</keyword>
<organism evidence="8 9">
    <name type="scientific">Sanguibacter antarcticus</name>
    <dbReference type="NCBI Taxonomy" id="372484"/>
    <lineage>
        <taxon>Bacteria</taxon>
        <taxon>Bacillati</taxon>
        <taxon>Actinomycetota</taxon>
        <taxon>Actinomycetes</taxon>
        <taxon>Micrococcales</taxon>
        <taxon>Sanguibacteraceae</taxon>
        <taxon>Sanguibacter</taxon>
    </lineage>
</organism>
<dbReference type="EMBL" id="PDJG01000001">
    <property type="protein sequence ID" value="PFG33063.1"/>
    <property type="molecule type" value="Genomic_DNA"/>
</dbReference>
<comment type="cofactor">
    <cofactor evidence="1">
        <name>Mg(2+)</name>
        <dbReference type="ChEBI" id="CHEBI:18420"/>
    </cofactor>
</comment>
<evidence type="ECO:0000256" key="6">
    <source>
        <dbReference type="SAM" id="MobiDB-lite"/>
    </source>
</evidence>
<dbReference type="Proteomes" id="UP000225548">
    <property type="component" value="Unassembled WGS sequence"/>
</dbReference>
<dbReference type="PROSITE" id="PS00893">
    <property type="entry name" value="NUDIX_BOX"/>
    <property type="match status" value="1"/>
</dbReference>
<gene>
    <name evidence="8" type="ORF">ATL42_0923</name>
</gene>
<dbReference type="Pfam" id="PF00293">
    <property type="entry name" value="NUDIX"/>
    <property type="match status" value="1"/>
</dbReference>
<dbReference type="InterPro" id="IPR015797">
    <property type="entry name" value="NUDIX_hydrolase-like_dom_sf"/>
</dbReference>
<dbReference type="PROSITE" id="PS51462">
    <property type="entry name" value="NUDIX"/>
    <property type="match status" value="1"/>
</dbReference>
<name>A0A2A9E2K2_9MICO</name>
<sequence length="218" mass="23518">MTDLSSGTPDAHAVSGVPSSGLSSGGTLAGQPETHPETQHLDPGWTLGPDGMLTRHAARVIIVDATDRVLLLRGHDADDPTRHWWFTVGGGIDPGEDERDAAVREVFEETGLRVARDDLDGPVLTRSAIFDFARAHRLQHETFYVVRLDSAAGLSRSGWTLLESSFLDECAWLTLDELRAVEIEVFPASLATIVADLLPGWDGTTQHLGTEDENTAVG</sequence>
<dbReference type="RefSeq" id="WP_245862111.1">
    <property type="nucleotide sequence ID" value="NZ_PDJG01000001.1"/>
</dbReference>